<feature type="signal peptide" evidence="2">
    <location>
        <begin position="1"/>
        <end position="21"/>
    </location>
</feature>
<evidence type="ECO:0000313" key="4">
    <source>
        <dbReference type="Proteomes" id="UP000078348"/>
    </source>
</evidence>
<reference evidence="3 4" key="1">
    <citation type="submission" date="2016-05" db="EMBL/GenBank/DDBJ databases">
        <title>Nuclear genome of Blastocystis sp. subtype 1 NandII.</title>
        <authorList>
            <person name="Gentekaki E."/>
            <person name="Curtis B."/>
            <person name="Stairs C."/>
            <person name="Eme L."/>
            <person name="Herman E."/>
            <person name="Klimes V."/>
            <person name="Arias M.C."/>
            <person name="Elias M."/>
            <person name="Hilliou F."/>
            <person name="Klute M."/>
            <person name="Malik S.-B."/>
            <person name="Pightling A."/>
            <person name="Rachubinski R."/>
            <person name="Salas D."/>
            <person name="Schlacht A."/>
            <person name="Suga H."/>
            <person name="Archibald J."/>
            <person name="Ball S.G."/>
            <person name="Clark G."/>
            <person name="Dacks J."/>
            <person name="Van Der Giezen M."/>
            <person name="Tsaousis A."/>
            <person name="Roger A."/>
        </authorList>
    </citation>
    <scope>NUCLEOTIDE SEQUENCE [LARGE SCALE GENOMIC DNA]</scope>
    <source>
        <strain evidence="4">ATCC 50177 / NandII</strain>
    </source>
</reference>
<keyword evidence="1" id="KW-1133">Transmembrane helix</keyword>
<feature type="transmembrane region" description="Helical" evidence="1">
    <location>
        <begin position="1604"/>
        <end position="1626"/>
    </location>
</feature>
<keyword evidence="2" id="KW-0732">Signal</keyword>
<evidence type="ECO:0000256" key="1">
    <source>
        <dbReference type="SAM" id="Phobius"/>
    </source>
</evidence>
<comment type="caution">
    <text evidence="3">The sequence shown here is derived from an EMBL/GenBank/DDBJ whole genome shotgun (WGS) entry which is preliminary data.</text>
</comment>
<dbReference type="InterPro" id="IPR013783">
    <property type="entry name" value="Ig-like_fold"/>
</dbReference>
<dbReference type="EMBL" id="LXWW01000558">
    <property type="protein sequence ID" value="OAO12217.1"/>
    <property type="molecule type" value="Genomic_DNA"/>
</dbReference>
<dbReference type="Proteomes" id="UP000078348">
    <property type="component" value="Unassembled WGS sequence"/>
</dbReference>
<dbReference type="Gene3D" id="2.60.40.10">
    <property type="entry name" value="Immunoglobulins"/>
    <property type="match status" value="2"/>
</dbReference>
<protein>
    <recommendedName>
        <fullName evidence="5">Kelch domain protein</fullName>
    </recommendedName>
</protein>
<sequence length="1656" mass="184909">MRVHFVGLIALLSVVALACKADEYQIRVEKKTKYYASEESYKILHKNALLATSETFTNNAVRSFYHCIPKESDGIYTLEMYDSLNDGWSAGAYIRIVGPDGQLLYIGVMTEKSKESHDFSLMYPIETKSTWKISAKNTPASGWIDYGFSDSAWRSQEGGKSITNSGTIYLRQKFTGVSGMAAYEFTFYQQYGLIIYMNGKEVYRDFMNDGEVTADTKSTGHYDALSHHSIIRNGLEIEATEGIVALEYHYDDNTSSHTMMLNSFLAPYMPDFGDSCYQSFESFEVTSSSTKASTETNLPSEVFDLDVSSSWTENNYYHWIDLAWSNWIPQVNGFAIHTSSYRSYAPSSFTLRGYHHAEDTASTLLLTKKDLEYETNGWNSYHLVVNDKTFQRIRMQISKTQETSLRFYELAYLTCRYAVPTKMELTVTEVTANTFVDTVTVKPKYDGFVQCSVTPSLPTGMSITYSSCVIQGIPRVAVDHQTYTVSARMPFETSATFTLTVTDCAKTIVEVARTYGAEGAIYESHWLRTTDGATTVERVNKNTVQKAGATVKNRYCVEGGLYELTVDHTTSTAWAADSYINVNIIHGTDTTTVTHWKYDIAAGYGPSITINLGESIRREEEWSYLMGDVPADWTSNTVPEGWQKAKKGGFPESSNQLQLYKKKFTLASEPAGSGYELEMQYLYGCVVVINGIEVFRRGVEGAPTNETYATVSYPSTSYRHITLPVKIPAQGETPAQNVLVSGENTIAVLLVSRLAQQKTSVFDLSLRVYGRETVSRIFDFAVMATDTDVSPNLLFDLSSATTYSSTSCDSERYVQIQFSNDRREWISKYIVINSGEKDKASPYSWRVEAMNDEDEGWTTLDTITSSVWWKTAQAKEVWVNNLKPYNRYRFYKLAAESTSDCTINMMQILLMSDSLWRDMPELDYIGSPVGYKNVGLSDLVANCDYYSKFTAQPALPAWLQLDYVTGTLRGEEVQALAPTPYTITAKKLDGSDSSKVLTLSVIECDKVMIEVTVLSDYYPEECSWAVYSGETAEGEPIYERKQLESRNSYEYKYFCLDQGVYTFKFSDSWGDGWTAPAGFKIETADGFALAMGQVPSSSEKPSVVTRTISTYQVVSKGSAQWKLAKGSANRKWNQVSFDDSKWTAATGGECGNYDGATVYLRHKIYVPDINKFTVLNAAVRFNGGIIGYLNGQRVFRVNLDASADKDTTSAKSHITWRYVEFSVPLQLRGGVTGDNVLAFEVHRFADDAASSANPFDAAAILMMGECALTRNTPDKYEASAALSGTSSYGLIDMSPFRYLSWDWTNGDYFYLAYENLEGLLFNQYRLHSDENNGNLSWQVTAKKPGSEVFNSFDMTKAVQIPRRSYFAQKVPNGLMGFNELRFEFTEVQRPTGFTLTEVELFYCAYDNAHTCPGVGNYPMTGEGEVSVGPCPEFYDGYTFRTCTNGKLGDVDMSKCIKYPPTNLAFEKPMYEIYVGATPKDLKPKVYGLVDSYQILPELPAGLTLNEKTGAIEGVAKEVTTKIETYKLTAYNDMGQATCSLQLKVVVGQCKADGQMFKPTVVGETFVYDCAQENNLGKITRTCKMGKNEPEWGPTIGMCINLTTIIVLGGLLVVVVIIVVIALLKVASDKKKANARRGVKGGKKALNIMKSVPYNKI</sequence>
<evidence type="ECO:0000313" key="3">
    <source>
        <dbReference type="EMBL" id="OAO12217.1"/>
    </source>
</evidence>
<dbReference type="PROSITE" id="PS51257">
    <property type="entry name" value="PROKAR_LIPOPROTEIN"/>
    <property type="match status" value="1"/>
</dbReference>
<evidence type="ECO:0008006" key="5">
    <source>
        <dbReference type="Google" id="ProtNLM"/>
    </source>
</evidence>
<dbReference type="Gene3D" id="2.60.120.260">
    <property type="entry name" value="Galactose-binding domain-like"/>
    <property type="match status" value="2"/>
</dbReference>
<feature type="chain" id="PRO_5008274440" description="Kelch domain protein" evidence="2">
    <location>
        <begin position="22"/>
        <end position="1656"/>
    </location>
</feature>
<dbReference type="OrthoDB" id="10412370at2759"/>
<evidence type="ECO:0000256" key="2">
    <source>
        <dbReference type="SAM" id="SignalP"/>
    </source>
</evidence>
<keyword evidence="1" id="KW-0812">Transmembrane</keyword>
<proteinExistence type="predicted"/>
<keyword evidence="4" id="KW-1185">Reference proteome</keyword>
<accession>A0A196S811</accession>
<gene>
    <name evidence="3" type="ORF">AV274_6097</name>
</gene>
<dbReference type="Pfam" id="PF05345">
    <property type="entry name" value="He_PIG"/>
    <property type="match status" value="2"/>
</dbReference>
<keyword evidence="1" id="KW-0472">Membrane</keyword>
<organism evidence="3 4">
    <name type="scientific">Blastocystis sp. subtype 1 (strain ATCC 50177 / NandII)</name>
    <dbReference type="NCBI Taxonomy" id="478820"/>
    <lineage>
        <taxon>Eukaryota</taxon>
        <taxon>Sar</taxon>
        <taxon>Stramenopiles</taxon>
        <taxon>Bigyra</taxon>
        <taxon>Opalozoa</taxon>
        <taxon>Opalinata</taxon>
        <taxon>Blastocystidae</taxon>
        <taxon>Blastocystis</taxon>
    </lineage>
</organism>
<name>A0A196S811_BLAHN</name>